<dbReference type="InParanoid" id="D1C8S2"/>
<dbReference type="PANTHER" id="PTHR12128">
    <property type="entry name" value="DIHYDRODIPICOLINATE SYNTHASE"/>
    <property type="match status" value="1"/>
</dbReference>
<dbReference type="Gene3D" id="3.20.20.70">
    <property type="entry name" value="Aldolase class I"/>
    <property type="match status" value="1"/>
</dbReference>
<dbReference type="HOGENOM" id="CLU_049343_7_1_0"/>
<feature type="active site" description="Schiff-base intermediate with substrate" evidence="12 14">
    <location>
        <position position="165"/>
    </location>
</feature>
<dbReference type="CDD" id="cd00950">
    <property type="entry name" value="DHDPS"/>
    <property type="match status" value="1"/>
</dbReference>
<keyword evidence="8 12" id="KW-0457">Lysine biosynthesis</keyword>
<evidence type="ECO:0000256" key="8">
    <source>
        <dbReference type="ARBA" id="ARBA00023154"/>
    </source>
</evidence>
<evidence type="ECO:0000256" key="11">
    <source>
        <dbReference type="ARBA" id="ARBA00047836"/>
    </source>
</evidence>
<dbReference type="PANTHER" id="PTHR12128:SF66">
    <property type="entry name" value="4-HYDROXY-2-OXOGLUTARATE ALDOLASE, MITOCHONDRIAL"/>
    <property type="match status" value="1"/>
</dbReference>
<comment type="subcellular location">
    <subcellularLocation>
        <location evidence="12">Cytoplasm</location>
    </subcellularLocation>
</comment>
<dbReference type="SUPFAM" id="SSF51569">
    <property type="entry name" value="Aldolase"/>
    <property type="match status" value="1"/>
</dbReference>
<dbReference type="KEGG" id="sti:Sthe_2802"/>
<evidence type="ECO:0000256" key="7">
    <source>
        <dbReference type="ARBA" id="ARBA00022915"/>
    </source>
</evidence>
<evidence type="ECO:0000256" key="12">
    <source>
        <dbReference type="HAMAP-Rule" id="MF_00418"/>
    </source>
</evidence>
<dbReference type="SMART" id="SM01130">
    <property type="entry name" value="DHDPS"/>
    <property type="match status" value="1"/>
</dbReference>
<dbReference type="GO" id="GO:0005829">
    <property type="term" value="C:cytosol"/>
    <property type="evidence" value="ECO:0007669"/>
    <property type="project" value="TreeGrafter"/>
</dbReference>
<gene>
    <name evidence="12" type="primary">dapA</name>
    <name evidence="16" type="ordered locus">Sthe_2802</name>
</gene>
<dbReference type="FunCoup" id="D1C8S2">
    <property type="interactions" value="318"/>
</dbReference>
<dbReference type="Pfam" id="PF00701">
    <property type="entry name" value="DHDPS"/>
    <property type="match status" value="1"/>
</dbReference>
<dbReference type="InterPro" id="IPR005263">
    <property type="entry name" value="DapA"/>
</dbReference>
<keyword evidence="5 12" id="KW-0963">Cytoplasm</keyword>
<dbReference type="PROSITE" id="PS00666">
    <property type="entry name" value="DHDPS_2"/>
    <property type="match status" value="1"/>
</dbReference>
<dbReference type="AlphaFoldDB" id="D1C8S2"/>
<comment type="subunit">
    <text evidence="12">Homotetramer; dimer of dimers.</text>
</comment>
<evidence type="ECO:0000256" key="5">
    <source>
        <dbReference type="ARBA" id="ARBA00022490"/>
    </source>
</evidence>
<dbReference type="HAMAP" id="MF_00418">
    <property type="entry name" value="DapA"/>
    <property type="match status" value="1"/>
</dbReference>
<keyword evidence="9 12" id="KW-0456">Lyase</keyword>
<dbReference type="InterPro" id="IPR013785">
    <property type="entry name" value="Aldolase_TIM"/>
</dbReference>
<dbReference type="PRINTS" id="PR00146">
    <property type="entry name" value="DHPICSNTHASE"/>
</dbReference>
<evidence type="ECO:0000256" key="2">
    <source>
        <dbReference type="ARBA" id="ARBA00005120"/>
    </source>
</evidence>
<dbReference type="EC" id="4.3.3.7" evidence="4 12"/>
<dbReference type="EMBL" id="CP001824">
    <property type="protein sequence ID" value="ACZ40215.1"/>
    <property type="molecule type" value="Genomic_DNA"/>
</dbReference>
<dbReference type="eggNOG" id="COG0329">
    <property type="taxonomic scope" value="Bacteria"/>
</dbReference>
<comment type="function">
    <text evidence="1 12">Catalyzes the condensation of (S)-aspartate-beta-semialdehyde [(S)-ASA] and pyruvate to 4-hydroxy-tetrahydrodipicolinate (HTPA).</text>
</comment>
<evidence type="ECO:0000256" key="15">
    <source>
        <dbReference type="PIRSR" id="PIRSR001365-2"/>
    </source>
</evidence>
<feature type="site" description="Part of a proton relay during catalysis" evidence="12">
    <location>
        <position position="110"/>
    </location>
</feature>
<reference evidence="16 17" key="2">
    <citation type="journal article" date="2010" name="Stand. Genomic Sci.">
        <title>Complete genome sequence of Desulfohalobium retbaense type strain (HR(100)).</title>
        <authorList>
            <person name="Spring S."/>
            <person name="Nolan M."/>
            <person name="Lapidus A."/>
            <person name="Glavina Del Rio T."/>
            <person name="Copeland A."/>
            <person name="Tice H."/>
            <person name="Cheng J.F."/>
            <person name="Lucas S."/>
            <person name="Land M."/>
            <person name="Chen F."/>
            <person name="Bruce D."/>
            <person name="Goodwin L."/>
            <person name="Pitluck S."/>
            <person name="Ivanova N."/>
            <person name="Mavromatis K."/>
            <person name="Mikhailova N."/>
            <person name="Pati A."/>
            <person name="Chen A."/>
            <person name="Palaniappan K."/>
            <person name="Hauser L."/>
            <person name="Chang Y.J."/>
            <person name="Jeffries C.D."/>
            <person name="Munk C."/>
            <person name="Kiss H."/>
            <person name="Chain P."/>
            <person name="Han C."/>
            <person name="Brettin T."/>
            <person name="Detter J.C."/>
            <person name="Schuler E."/>
            <person name="Goker M."/>
            <person name="Rohde M."/>
            <person name="Bristow J."/>
            <person name="Eisen J.A."/>
            <person name="Markowitz V."/>
            <person name="Hugenholtz P."/>
            <person name="Kyrpides N.C."/>
            <person name="Klenk H.P."/>
        </authorList>
    </citation>
    <scope>NUCLEOTIDE SEQUENCE [LARGE SCALE GENOMIC DNA]</scope>
    <source>
        <strain evidence="17">ATCC 49802 / DSM 20745 / S 6022</strain>
    </source>
</reference>
<dbReference type="GO" id="GO:0019877">
    <property type="term" value="P:diaminopimelate biosynthetic process"/>
    <property type="evidence" value="ECO:0007669"/>
    <property type="project" value="UniProtKB-UniRule"/>
</dbReference>
<evidence type="ECO:0000256" key="6">
    <source>
        <dbReference type="ARBA" id="ARBA00022605"/>
    </source>
</evidence>
<dbReference type="Proteomes" id="UP000002027">
    <property type="component" value="Chromosome 2"/>
</dbReference>
<comment type="pathway">
    <text evidence="2 12">Amino-acid biosynthesis; L-lysine biosynthesis via DAP pathway; (S)-tetrahydrodipicolinate from L-aspartate: step 3/4.</text>
</comment>
<evidence type="ECO:0000313" key="16">
    <source>
        <dbReference type="EMBL" id="ACZ40215.1"/>
    </source>
</evidence>
<comment type="catalytic activity">
    <reaction evidence="11 12">
        <text>L-aspartate 4-semialdehyde + pyruvate = (2S,4S)-4-hydroxy-2,3,4,5-tetrahydrodipicolinate + H2O + H(+)</text>
        <dbReference type="Rhea" id="RHEA:34171"/>
        <dbReference type="ChEBI" id="CHEBI:15361"/>
        <dbReference type="ChEBI" id="CHEBI:15377"/>
        <dbReference type="ChEBI" id="CHEBI:15378"/>
        <dbReference type="ChEBI" id="CHEBI:67139"/>
        <dbReference type="ChEBI" id="CHEBI:537519"/>
        <dbReference type="EC" id="4.3.3.7"/>
    </reaction>
</comment>
<dbReference type="NCBIfam" id="TIGR00674">
    <property type="entry name" value="dapA"/>
    <property type="match status" value="1"/>
</dbReference>
<dbReference type="GO" id="GO:0008840">
    <property type="term" value="F:4-hydroxy-tetrahydrodipicolinate synthase activity"/>
    <property type="evidence" value="ECO:0007669"/>
    <property type="project" value="UniProtKB-UniRule"/>
</dbReference>
<organism evidence="16 17">
    <name type="scientific">Sphaerobacter thermophilus (strain ATCC 49802 / DSM 20745 / KCCM 41009 / NCIMB 13125 / S 6022)</name>
    <dbReference type="NCBI Taxonomy" id="479434"/>
    <lineage>
        <taxon>Bacteria</taxon>
        <taxon>Pseudomonadati</taxon>
        <taxon>Thermomicrobiota</taxon>
        <taxon>Thermomicrobia</taxon>
        <taxon>Sphaerobacterales</taxon>
        <taxon>Sphaerobacterineae</taxon>
        <taxon>Sphaerobacteraceae</taxon>
        <taxon>Sphaerobacter</taxon>
    </lineage>
</organism>
<name>D1C8S2_SPHTD</name>
<proteinExistence type="inferred from homology"/>
<evidence type="ECO:0000256" key="13">
    <source>
        <dbReference type="PIRNR" id="PIRNR001365"/>
    </source>
</evidence>
<feature type="site" description="Part of a proton relay during catalysis" evidence="12">
    <location>
        <position position="47"/>
    </location>
</feature>
<dbReference type="InterPro" id="IPR020625">
    <property type="entry name" value="Schiff_base-form_aldolases_AS"/>
</dbReference>
<evidence type="ECO:0000256" key="9">
    <source>
        <dbReference type="ARBA" id="ARBA00023239"/>
    </source>
</evidence>
<evidence type="ECO:0000256" key="10">
    <source>
        <dbReference type="ARBA" id="ARBA00023270"/>
    </source>
</evidence>
<keyword evidence="10 12" id="KW-0704">Schiff base</keyword>
<protein>
    <recommendedName>
        <fullName evidence="4 12">4-hydroxy-tetrahydrodipicolinate synthase</fullName>
        <shortName evidence="12">HTPA synthase</shortName>
        <ecNumber evidence="4 12">4.3.3.7</ecNumber>
    </recommendedName>
</protein>
<dbReference type="UniPathway" id="UPA00034">
    <property type="reaction ID" value="UER00017"/>
</dbReference>
<comment type="similarity">
    <text evidence="3 12 13">Belongs to the DapA family.</text>
</comment>
<accession>D1C8S2</accession>
<keyword evidence="7 12" id="KW-0220">Diaminopimelate biosynthesis</keyword>
<dbReference type="STRING" id="479434.Sthe_2802"/>
<reference evidence="17" key="1">
    <citation type="submission" date="2009-11" db="EMBL/GenBank/DDBJ databases">
        <title>The complete chromosome 2 of Sphaerobacter thermophilus DSM 20745.</title>
        <authorList>
            <person name="Lucas S."/>
            <person name="Copeland A."/>
            <person name="Lapidus A."/>
            <person name="Glavina del Rio T."/>
            <person name="Dalin E."/>
            <person name="Tice H."/>
            <person name="Bruce D."/>
            <person name="Goodwin L."/>
            <person name="Pitluck S."/>
            <person name="Kyrpides N."/>
            <person name="Mavromatis K."/>
            <person name="Ivanova N."/>
            <person name="Mikhailova N."/>
            <person name="LaButti K.M."/>
            <person name="Clum A."/>
            <person name="Sun H.I."/>
            <person name="Brettin T."/>
            <person name="Detter J.C."/>
            <person name="Han C."/>
            <person name="Larimer F."/>
            <person name="Land M."/>
            <person name="Hauser L."/>
            <person name="Markowitz V."/>
            <person name="Cheng J.F."/>
            <person name="Hugenholtz P."/>
            <person name="Woyke T."/>
            <person name="Wu D."/>
            <person name="Steenblock K."/>
            <person name="Schneider S."/>
            <person name="Pukall R."/>
            <person name="Goeker M."/>
            <person name="Klenk H.P."/>
            <person name="Eisen J.A."/>
        </authorList>
    </citation>
    <scope>NUCLEOTIDE SEQUENCE [LARGE SCALE GENOMIC DNA]</scope>
    <source>
        <strain evidence="17">ATCC 49802 / DSM 20745 / S 6022</strain>
    </source>
</reference>
<dbReference type="RefSeq" id="WP_012873251.1">
    <property type="nucleotide sequence ID" value="NC_013524.1"/>
</dbReference>
<evidence type="ECO:0000256" key="4">
    <source>
        <dbReference type="ARBA" id="ARBA00012086"/>
    </source>
</evidence>
<keyword evidence="6 12" id="KW-0028">Amino-acid biosynthesis</keyword>
<evidence type="ECO:0000256" key="1">
    <source>
        <dbReference type="ARBA" id="ARBA00003294"/>
    </source>
</evidence>
<evidence type="ECO:0000256" key="14">
    <source>
        <dbReference type="PIRSR" id="PIRSR001365-1"/>
    </source>
</evidence>
<dbReference type="GO" id="GO:0009089">
    <property type="term" value="P:lysine biosynthetic process via diaminopimelate"/>
    <property type="evidence" value="ECO:0007669"/>
    <property type="project" value="UniProtKB-UniRule"/>
</dbReference>
<dbReference type="PIRSF" id="PIRSF001365">
    <property type="entry name" value="DHDPS"/>
    <property type="match status" value="1"/>
</dbReference>
<comment type="caution">
    <text evidence="12">Was originally thought to be a dihydrodipicolinate synthase (DHDPS), catalyzing the condensation of (S)-aspartate-beta-semialdehyde [(S)-ASA] and pyruvate to dihydrodipicolinate (DHDP). However, it was shown in E.coli that the product of the enzymatic reaction is not dihydrodipicolinate but in fact (4S)-4-hydroxy-2,3,4,5-tetrahydro-(2S)-dipicolinic acid (HTPA), and that the consecutive dehydration reaction leading to DHDP is not spontaneous but catalyzed by DapB.</text>
</comment>
<dbReference type="OrthoDB" id="9782828at2"/>
<feature type="active site" description="Proton donor/acceptor" evidence="12 14">
    <location>
        <position position="136"/>
    </location>
</feature>
<dbReference type="InterPro" id="IPR002220">
    <property type="entry name" value="DapA-like"/>
</dbReference>
<sequence length="309" mass="33918">MARHDLRGSIVPLVTPFKDGQFDEAAFRDLIEWQIESGSHGISVTGSTGEPSALTEEERKYVIETAVSAVRGRVPVVAGTGTNNFDETVRLTTFAEKVGVDAVLVMVPYYNRPSQEGLYQHFVGVAERTSLPIIIYNIPGRTAVNMEPETVARVVRARSNVIGVKEANKDFEQVTKLMHLCGRDFRVYSGIEVLCFPLLALGGAGYISATGNVLPEQSARLYNLVTAGKYDEARDLHYEMYEMNEALFWETNPGPVKYVLGLMGKIQPELRLPLVLPSEENQRKLRAVAERYGLIPSSAPVAGGENGAA</sequence>
<evidence type="ECO:0000256" key="3">
    <source>
        <dbReference type="ARBA" id="ARBA00007592"/>
    </source>
</evidence>
<evidence type="ECO:0000313" key="17">
    <source>
        <dbReference type="Proteomes" id="UP000002027"/>
    </source>
</evidence>
<feature type="binding site" evidence="12 15">
    <location>
        <position position="207"/>
    </location>
    <ligand>
        <name>pyruvate</name>
        <dbReference type="ChEBI" id="CHEBI:15361"/>
    </ligand>
</feature>
<keyword evidence="17" id="KW-1185">Reference proteome</keyword>
<feature type="binding site" evidence="12 15">
    <location>
        <position position="48"/>
    </location>
    <ligand>
        <name>pyruvate</name>
        <dbReference type="ChEBI" id="CHEBI:15361"/>
    </ligand>
</feature>